<dbReference type="VEuPathDB" id="FungiDB:A9K55_009209"/>
<proteinExistence type="predicted"/>
<feature type="region of interest" description="Disordered" evidence="1">
    <location>
        <begin position="1"/>
        <end position="46"/>
    </location>
</feature>
<evidence type="ECO:0000256" key="1">
    <source>
        <dbReference type="SAM" id="MobiDB-lite"/>
    </source>
</evidence>
<protein>
    <submittedName>
        <fullName evidence="2">Uncharacterized protein</fullName>
    </submittedName>
</protein>
<gene>
    <name evidence="2" type="ORF">A9K55_009209</name>
</gene>
<name>A0A2H4SKA5_CORMI</name>
<dbReference type="AlphaFoldDB" id="A0A2H4SKA5"/>
<evidence type="ECO:0000313" key="2">
    <source>
        <dbReference type="EMBL" id="ATY63532.1"/>
    </source>
</evidence>
<dbReference type="EMBL" id="CP023324">
    <property type="protein sequence ID" value="ATY63532.1"/>
    <property type="molecule type" value="Genomic_DNA"/>
</dbReference>
<accession>A0A2H4SKA5</accession>
<dbReference type="VEuPathDB" id="FungiDB:CCM_08961"/>
<dbReference type="Proteomes" id="UP000323067">
    <property type="component" value="Chromosome vii"/>
</dbReference>
<feature type="compositionally biased region" description="Basic residues" evidence="1">
    <location>
        <begin position="1"/>
        <end position="10"/>
    </location>
</feature>
<organism evidence="2 3">
    <name type="scientific">Cordyceps militaris</name>
    <name type="common">Caterpillar fungus</name>
    <name type="synonym">Clavaria militaris</name>
    <dbReference type="NCBI Taxonomy" id="73501"/>
    <lineage>
        <taxon>Eukaryota</taxon>
        <taxon>Fungi</taxon>
        <taxon>Dikarya</taxon>
        <taxon>Ascomycota</taxon>
        <taxon>Pezizomycotina</taxon>
        <taxon>Sordariomycetes</taxon>
        <taxon>Hypocreomycetidae</taxon>
        <taxon>Hypocreales</taxon>
        <taxon>Cordycipitaceae</taxon>
        <taxon>Cordyceps</taxon>
    </lineage>
</organism>
<reference evidence="2 3" key="1">
    <citation type="journal article" date="2017" name="BMC Genomics">
        <title>Chromosome level assembly and secondary metabolite potential of the parasitic fungus Cordyceps militaris.</title>
        <authorList>
            <person name="Kramer G.J."/>
            <person name="Nodwell J.R."/>
        </authorList>
    </citation>
    <scope>NUCLEOTIDE SEQUENCE [LARGE SCALE GENOMIC DNA]</scope>
    <source>
        <strain evidence="2 3">ATCC 34164</strain>
    </source>
</reference>
<evidence type="ECO:0000313" key="3">
    <source>
        <dbReference type="Proteomes" id="UP000323067"/>
    </source>
</evidence>
<sequence>MSPIRPRRCPHLAINNRHPPPPRSFAPLPTRGEELGNKLGTPQSSRARRIAGFRTHPVATSSSFRLTLPRPQDIRTSRNAKSDPRIAKIHDISPQSVGVGFLTTYPDVPTCTTQVINRILVGEGSFFSSAPSHCVKTP</sequence>